<dbReference type="SUPFAM" id="SSF81935">
    <property type="entry name" value="N-terminal domain of bifunctional PutA protein"/>
    <property type="match status" value="1"/>
</dbReference>
<dbReference type="InterPro" id="IPR016162">
    <property type="entry name" value="Ald_DH_N"/>
</dbReference>
<comment type="function">
    <text evidence="5">Oxidizes proline to glutamate for use as a carbon and nitrogen source.</text>
</comment>
<dbReference type="GO" id="GO:0009898">
    <property type="term" value="C:cytoplasmic side of plasma membrane"/>
    <property type="evidence" value="ECO:0007669"/>
    <property type="project" value="TreeGrafter"/>
</dbReference>
<dbReference type="InterPro" id="IPR016163">
    <property type="entry name" value="Ald_DH_C"/>
</dbReference>
<dbReference type="PANTHER" id="PTHR42862:SF1">
    <property type="entry name" value="DELTA-1-PYRROLINE-5-CARBOXYLATE DEHYDROGENASE 2, ISOFORM A-RELATED"/>
    <property type="match status" value="1"/>
</dbReference>
<dbReference type="NCBIfam" id="TIGR01238">
    <property type="entry name" value="D1pyr5carbox3"/>
    <property type="match status" value="1"/>
</dbReference>
<dbReference type="GO" id="GO:0003677">
    <property type="term" value="F:DNA binding"/>
    <property type="evidence" value="ECO:0007669"/>
    <property type="project" value="UniProtKB-KW"/>
</dbReference>
<dbReference type="GO" id="GO:0003700">
    <property type="term" value="F:DNA-binding transcription factor activity"/>
    <property type="evidence" value="ECO:0007669"/>
    <property type="project" value="InterPro"/>
</dbReference>
<organism evidence="10 11">
    <name type="scientific">Parvularcula marina</name>
    <dbReference type="NCBI Taxonomy" id="2292771"/>
    <lineage>
        <taxon>Bacteria</taxon>
        <taxon>Pseudomonadati</taxon>
        <taxon>Pseudomonadota</taxon>
        <taxon>Alphaproteobacteria</taxon>
        <taxon>Parvularculales</taxon>
        <taxon>Parvularculaceae</taxon>
        <taxon>Parvularcula</taxon>
    </lineage>
</organism>
<keyword evidence="5" id="KW-0678">Repressor</keyword>
<dbReference type="UniPathway" id="UPA00261">
    <property type="reaction ID" value="UER00373"/>
</dbReference>
<dbReference type="PANTHER" id="PTHR42862">
    <property type="entry name" value="DELTA-1-PYRROLINE-5-CARBOXYLATE DEHYDROGENASE 1, ISOFORM A-RELATED"/>
    <property type="match status" value="1"/>
</dbReference>
<dbReference type="Proteomes" id="UP000264589">
    <property type="component" value="Unassembled WGS sequence"/>
</dbReference>
<dbReference type="InterPro" id="IPR024089">
    <property type="entry name" value="PRODH_PutA_dom_I/II"/>
</dbReference>
<dbReference type="InterPro" id="IPR016160">
    <property type="entry name" value="Ald_DH_CS_CYS"/>
</dbReference>
<dbReference type="OrthoDB" id="9812625at2"/>
<dbReference type="Gene3D" id="1.20.5.460">
    <property type="entry name" value="Single helix bin"/>
    <property type="match status" value="1"/>
</dbReference>
<reference evidence="10 11" key="1">
    <citation type="submission" date="2018-08" db="EMBL/GenBank/DDBJ databases">
        <title>Parvularcula sp. SM1705, isolated from surface water of the South Sea China.</title>
        <authorList>
            <person name="Sun L."/>
        </authorList>
    </citation>
    <scope>NUCLEOTIDE SEQUENCE [LARGE SCALE GENOMIC DNA]</scope>
    <source>
        <strain evidence="10 11">SM1705</strain>
    </source>
</reference>
<evidence type="ECO:0000313" key="11">
    <source>
        <dbReference type="Proteomes" id="UP000264589"/>
    </source>
</evidence>
<evidence type="ECO:0000259" key="8">
    <source>
        <dbReference type="Pfam" id="PF01619"/>
    </source>
</evidence>
<keyword evidence="3 5" id="KW-0520">NAD</keyword>
<feature type="domain" description="Proline dehydrogenase" evidence="8">
    <location>
        <begin position="172"/>
        <end position="465"/>
    </location>
</feature>
<dbReference type="NCBIfam" id="NF008869">
    <property type="entry name" value="PRK11904.1"/>
    <property type="match status" value="1"/>
</dbReference>
<comment type="similarity">
    <text evidence="5">In the N-terminal section; belongs to the proline dehydrogenase family.</text>
</comment>
<dbReference type="InterPro" id="IPR016161">
    <property type="entry name" value="Ald_DH/histidinol_DH"/>
</dbReference>
<feature type="active site" evidence="6">
    <location>
        <position position="820"/>
    </location>
</feature>
<evidence type="ECO:0000256" key="1">
    <source>
        <dbReference type="ARBA" id="ARBA00004786"/>
    </source>
</evidence>
<keyword evidence="5" id="KW-0274">FAD</keyword>
<dbReference type="InterPro" id="IPR024082">
    <property type="entry name" value="PRODH_PutA_dom_II"/>
</dbReference>
<dbReference type="Gene3D" id="3.40.309.10">
    <property type="entry name" value="Aldehyde Dehydrogenase, Chain A, domain 2"/>
    <property type="match status" value="1"/>
</dbReference>
<dbReference type="GO" id="GO:0010133">
    <property type="term" value="P:L-proline catabolic process to L-glutamate"/>
    <property type="evidence" value="ECO:0007669"/>
    <property type="project" value="UniProtKB-UniRule"/>
</dbReference>
<dbReference type="InParanoid" id="A0A371RJ84"/>
<dbReference type="Gene3D" id="3.20.20.220">
    <property type="match status" value="1"/>
</dbReference>
<dbReference type="GO" id="GO:0004657">
    <property type="term" value="F:proline dehydrogenase activity"/>
    <property type="evidence" value="ECO:0007669"/>
    <property type="project" value="UniProtKB-UniRule"/>
</dbReference>
<dbReference type="SUPFAM" id="SSF53720">
    <property type="entry name" value="ALDH-like"/>
    <property type="match status" value="1"/>
</dbReference>
<comment type="pathway">
    <text evidence="1 5">Amino-acid degradation; L-proline degradation into L-glutamate; L-glutamate from L-proline: step 2/2.</text>
</comment>
<protein>
    <recommendedName>
        <fullName evidence="5">Bifunctional protein PutA</fullName>
    </recommendedName>
    <domain>
        <recommendedName>
            <fullName evidence="5">Proline dehydrogenase</fullName>
            <ecNumber evidence="5">1.5.5.2</ecNumber>
        </recommendedName>
        <alternativeName>
            <fullName evidence="5">Proline oxidase</fullName>
        </alternativeName>
    </domain>
    <domain>
        <recommendedName>
            <fullName evidence="5">Delta-1-pyrroline-5-carboxylate dehydrogenase</fullName>
            <shortName evidence="5">P5C dehydrogenase</shortName>
            <ecNumber evidence="5">1.2.1.88</ecNumber>
        </recommendedName>
        <alternativeName>
            <fullName evidence="5">L-glutamate gamma-semialdehyde dehydrogenase</fullName>
        </alternativeName>
    </domain>
</protein>
<evidence type="ECO:0000256" key="3">
    <source>
        <dbReference type="ARBA" id="ARBA00023027"/>
    </source>
</evidence>
<dbReference type="InterPro" id="IPR029041">
    <property type="entry name" value="FAD-linked_oxidoreductase-like"/>
</dbReference>
<accession>A0A371RJ84</accession>
<dbReference type="Gene3D" id="3.40.605.10">
    <property type="entry name" value="Aldehyde Dehydrogenase, Chain A, domain 1"/>
    <property type="match status" value="1"/>
</dbReference>
<evidence type="ECO:0000259" key="7">
    <source>
        <dbReference type="Pfam" id="PF00171"/>
    </source>
</evidence>
<dbReference type="GO" id="GO:0003842">
    <property type="term" value="F:L-glutamate gamma-semialdehyde dehydrogenase activity"/>
    <property type="evidence" value="ECO:0007669"/>
    <property type="project" value="UniProtKB-UniRule"/>
</dbReference>
<keyword evidence="11" id="KW-1185">Reference proteome</keyword>
<evidence type="ECO:0000256" key="2">
    <source>
        <dbReference type="ARBA" id="ARBA00023002"/>
    </source>
</evidence>
<comment type="catalytic activity">
    <reaction evidence="4 5">
        <text>L-glutamate 5-semialdehyde + NAD(+) + H2O = L-glutamate + NADH + 2 H(+)</text>
        <dbReference type="Rhea" id="RHEA:30235"/>
        <dbReference type="ChEBI" id="CHEBI:15377"/>
        <dbReference type="ChEBI" id="CHEBI:15378"/>
        <dbReference type="ChEBI" id="CHEBI:29985"/>
        <dbReference type="ChEBI" id="CHEBI:57540"/>
        <dbReference type="ChEBI" id="CHEBI:57945"/>
        <dbReference type="ChEBI" id="CHEBI:58066"/>
        <dbReference type="EC" id="1.2.1.88"/>
    </reaction>
</comment>
<dbReference type="Pfam" id="PF00171">
    <property type="entry name" value="Aldedh"/>
    <property type="match status" value="1"/>
</dbReference>
<evidence type="ECO:0000259" key="9">
    <source>
        <dbReference type="Pfam" id="PF14850"/>
    </source>
</evidence>
<dbReference type="FunCoup" id="A0A371RJ84">
    <property type="interactions" value="256"/>
</dbReference>
<keyword evidence="5" id="KW-0805">Transcription regulation</keyword>
<dbReference type="AlphaFoldDB" id="A0A371RJ84"/>
<dbReference type="EMBL" id="QUQO01000001">
    <property type="protein sequence ID" value="RFB05496.1"/>
    <property type="molecule type" value="Genomic_DNA"/>
</dbReference>
<evidence type="ECO:0000313" key="10">
    <source>
        <dbReference type="EMBL" id="RFB05496.1"/>
    </source>
</evidence>
<keyword evidence="5" id="KW-0238">DNA-binding</keyword>
<keyword evidence="2 5" id="KW-0560">Oxidoreductase</keyword>
<proteinExistence type="inferred from homology"/>
<comment type="caution">
    <text evidence="10">The sequence shown here is derived from an EMBL/GenBank/DDBJ whole genome shotgun (WGS) entry which is preliminary data.</text>
</comment>
<dbReference type="InterPro" id="IPR005933">
    <property type="entry name" value="PutA_C"/>
</dbReference>
<dbReference type="EC" id="1.2.1.88" evidence="5"/>
<comment type="similarity">
    <text evidence="5">In the C-terminal section; belongs to the aldehyde dehydrogenase family.</text>
</comment>
<evidence type="ECO:0000256" key="6">
    <source>
        <dbReference type="PIRSR" id="PIRSR000197-1"/>
    </source>
</evidence>
<dbReference type="PIRSF" id="PIRSF000197">
    <property type="entry name" value="Bifunct_PutA"/>
    <property type="match status" value="1"/>
</dbReference>
<feature type="active site" evidence="6">
    <location>
        <position position="786"/>
    </location>
</feature>
<gene>
    <name evidence="10" type="primary">putA</name>
    <name evidence="10" type="ORF">DX908_09620</name>
</gene>
<dbReference type="InterPro" id="IPR050485">
    <property type="entry name" value="Proline_metab_enzyme"/>
</dbReference>
<dbReference type="InterPro" id="IPR015590">
    <property type="entry name" value="Aldehyde_DH_dom"/>
</dbReference>
<feature type="domain" description="Aldehyde dehydrogenase" evidence="7">
    <location>
        <begin position="554"/>
        <end position="1010"/>
    </location>
</feature>
<dbReference type="RefSeq" id="WP_116392129.1">
    <property type="nucleotide sequence ID" value="NZ_QUQO01000001.1"/>
</dbReference>
<dbReference type="CDD" id="cd07125">
    <property type="entry name" value="ALDH_PutA-P5CDH"/>
    <property type="match status" value="1"/>
</dbReference>
<evidence type="ECO:0000256" key="4">
    <source>
        <dbReference type="ARBA" id="ARBA00048142"/>
    </source>
</evidence>
<dbReference type="InterPro" id="IPR002872">
    <property type="entry name" value="Proline_DH_dom"/>
</dbReference>
<dbReference type="Pfam" id="PF14850">
    <property type="entry name" value="Pro_dh-DNA_bdg"/>
    <property type="match status" value="1"/>
</dbReference>
<comment type="pathway">
    <text evidence="5">Amino-acid degradation; L-proline degradation into L-glutamate; L-glutamate from L-proline: step 1/2.</text>
</comment>
<keyword evidence="5" id="KW-0804">Transcription</keyword>
<dbReference type="SUPFAM" id="SSF51730">
    <property type="entry name" value="FAD-linked oxidoreductase"/>
    <property type="match status" value="1"/>
</dbReference>
<sequence length="1029" mass="112787">MAIPHFEAEYAPSDMTLVRAMLARNAVDPAFKKRVQDRALTYVEAIRDAPKGAGLEDFMQEYSLTTKEGLALMVLAEALLRIPDEETQDKLIADKLGEGDWDSPDGDEGWLLMAASWGIGLSARIVRPGETPGGVIRNLVRRVGSPAVRIGTRQAMNFLGRNFVLGETIEAAMERAKRQEKKGYRYSYDMLGEGARTMEDAKHYYDSYAHAIDAIGSRAKSNQPPEDRPGISVKLSALDPRYFLKNRDEVMDNLVARTLELAKKAKAEDLNFTMDAEEADRLEISLEIFRKLAMAEELKGWDGLGLAVQAYQKRAPEVIHYIDDLAKATNRRFMLRLVKGAYWDTEIKRAQERGLDDFPVFTRKPATDLCYLDCARTLLDCRPRIFPQFATHNALTMSAIIEMGGKEGFEFQRLHGMGEVLYDAEVVDSGIPVRIYAPVGGYKDLLAYLVRRMLENAANSSFVAQIADDRIPNEDLLEFPQEELRPDIENGEPPVHPLIRTPERIYPLRRNSKGLELGHQPHIDVLRGEMDRFRGPREPLNAIINGVDHRFVGETQPILNPSRLDQPVGEWRASGKAEVDAAMAAAKAAFPDWNARPVAERADILRHFADLMEEQMPHLIAVIAHEAGRTIDDGIAEVREAVDFCRYYANRAEELMVTQELPGPVGESNMYHLEGRGVWGAISPWNFPLAIFVGQVVAALVTGNTVVAKPAPQTPYIAWRAVELMLEAGVPSGAISLVLGAGETGAALVGHKDISGVVFTGSVPTAKAINRTLAEKDGPIVPLIAETGGINAMVVDSSALPEQVTDAVIASAFRSAGQRCSALRLLYVQDDVADDMIKMIKGAAEALAIGAPMDFGMDVGPLIDKDACERLETHWKEITQHGKVVYEGKSPVGGTFFAPRIVELDAPDRLQAEAFGPILHICRWKSKDLDKVMAAARGTGFGLTFGIHSRIEGQKQALAEMAPAGNVYINRNQVGAIVGVQPFGGHGLSGTGPKAGGPLYLTRFVEEKHVCEDTTAAGGNASLIALSDE</sequence>
<dbReference type="FunFam" id="3.40.309.10:FF:000005">
    <property type="entry name" value="1-pyrroline-5-carboxylate dehydrogenase 1"/>
    <property type="match status" value="1"/>
</dbReference>
<feature type="domain" description="Proline dehydrogenase PutA" evidence="9">
    <location>
        <begin position="55"/>
        <end position="163"/>
    </location>
</feature>
<comment type="catalytic activity">
    <reaction evidence="5">
        <text>L-proline + a quinone = (S)-1-pyrroline-5-carboxylate + a quinol + H(+)</text>
        <dbReference type="Rhea" id="RHEA:23784"/>
        <dbReference type="ChEBI" id="CHEBI:15378"/>
        <dbReference type="ChEBI" id="CHEBI:17388"/>
        <dbReference type="ChEBI" id="CHEBI:24646"/>
        <dbReference type="ChEBI" id="CHEBI:60039"/>
        <dbReference type="ChEBI" id="CHEBI:132124"/>
        <dbReference type="EC" id="1.5.5.2"/>
    </reaction>
</comment>
<keyword evidence="5" id="KW-0642">Proline metabolism</keyword>
<name>A0A371RJ84_9PROT</name>
<evidence type="ECO:0000256" key="5">
    <source>
        <dbReference type="PIRNR" id="PIRNR000197"/>
    </source>
</evidence>
<dbReference type="PROSITE" id="PS00070">
    <property type="entry name" value="ALDEHYDE_DEHYDR_CYS"/>
    <property type="match status" value="1"/>
</dbReference>
<dbReference type="Pfam" id="PF01619">
    <property type="entry name" value="Pro_dh"/>
    <property type="match status" value="1"/>
</dbReference>
<dbReference type="InterPro" id="IPR025703">
    <property type="entry name" value="Bifunct_PutA"/>
</dbReference>
<keyword evidence="5" id="KW-0285">Flavoprotein</keyword>
<comment type="cofactor">
    <cofactor evidence="5">
        <name>FAD</name>
        <dbReference type="ChEBI" id="CHEBI:57692"/>
    </cofactor>
</comment>
<dbReference type="EC" id="1.5.5.2" evidence="5"/>